<protein>
    <submittedName>
        <fullName evidence="2">Uncharacterized protein</fullName>
    </submittedName>
</protein>
<sequence length="170" mass="18858">MAKSGAAAMEVDFFNMEKKPKYLELGLSFLGFADIQHGISKMNLGVVKSVPSFRNEDQHQTYRLNAYSRNKNESNGPSTIFYNGTAENIVKLAKESSTTITASESNDSKSTASSIDHHQFVAPLNNNGDKPIARRKSQGRFLEKRRQRMTYLSPYVSPSSTTNSIISAGR</sequence>
<proteinExistence type="predicted"/>
<organism evidence="2 3">
    <name type="scientific">Lithospermum erythrorhizon</name>
    <name type="common">Purple gromwell</name>
    <name type="synonym">Lithospermum officinale var. erythrorhizon</name>
    <dbReference type="NCBI Taxonomy" id="34254"/>
    <lineage>
        <taxon>Eukaryota</taxon>
        <taxon>Viridiplantae</taxon>
        <taxon>Streptophyta</taxon>
        <taxon>Embryophyta</taxon>
        <taxon>Tracheophyta</taxon>
        <taxon>Spermatophyta</taxon>
        <taxon>Magnoliopsida</taxon>
        <taxon>eudicotyledons</taxon>
        <taxon>Gunneridae</taxon>
        <taxon>Pentapetalae</taxon>
        <taxon>asterids</taxon>
        <taxon>lamiids</taxon>
        <taxon>Boraginales</taxon>
        <taxon>Boraginaceae</taxon>
        <taxon>Boraginoideae</taxon>
        <taxon>Lithospermeae</taxon>
        <taxon>Lithospermum</taxon>
    </lineage>
</organism>
<keyword evidence="3" id="KW-1185">Reference proteome</keyword>
<comment type="caution">
    <text evidence="2">The sequence shown here is derived from an EMBL/GenBank/DDBJ whole genome shotgun (WGS) entry which is preliminary data.</text>
</comment>
<reference evidence="2 3" key="1">
    <citation type="submission" date="2024-01" db="EMBL/GenBank/DDBJ databases">
        <title>The complete chloroplast genome sequence of Lithospermum erythrorhizon: insights into the phylogenetic relationship among Boraginaceae species and the maternal lineages of purple gromwells.</title>
        <authorList>
            <person name="Okada T."/>
            <person name="Watanabe K."/>
        </authorList>
    </citation>
    <scope>NUCLEOTIDE SEQUENCE [LARGE SCALE GENOMIC DNA]</scope>
</reference>
<dbReference type="InterPro" id="IPR018467">
    <property type="entry name" value="CCT_CS"/>
</dbReference>
<accession>A0AAV3S002</accession>
<evidence type="ECO:0000313" key="2">
    <source>
        <dbReference type="EMBL" id="GAA0186683.1"/>
    </source>
</evidence>
<feature type="region of interest" description="Disordered" evidence="1">
    <location>
        <begin position="121"/>
        <end position="140"/>
    </location>
</feature>
<dbReference type="EMBL" id="BAABME010013940">
    <property type="protein sequence ID" value="GAA0186683.1"/>
    <property type="molecule type" value="Genomic_DNA"/>
</dbReference>
<dbReference type="Pfam" id="PF09425">
    <property type="entry name" value="Jas_motif"/>
    <property type="match status" value="1"/>
</dbReference>
<dbReference type="Proteomes" id="UP001454036">
    <property type="component" value="Unassembled WGS sequence"/>
</dbReference>
<evidence type="ECO:0000256" key="1">
    <source>
        <dbReference type="SAM" id="MobiDB-lite"/>
    </source>
</evidence>
<gene>
    <name evidence="2" type="ORF">LIER_33971</name>
</gene>
<dbReference type="AlphaFoldDB" id="A0AAV3S002"/>
<evidence type="ECO:0000313" key="3">
    <source>
        <dbReference type="Proteomes" id="UP001454036"/>
    </source>
</evidence>
<name>A0AAV3S002_LITER</name>